<comment type="caution">
    <text evidence="2">The sequence shown here is derived from an EMBL/GenBank/DDBJ whole genome shotgun (WGS) entry which is preliminary data.</text>
</comment>
<dbReference type="STRING" id="661089.ciss_17100"/>
<evidence type="ECO:0000256" key="1">
    <source>
        <dbReference type="ARBA" id="ARBA00010554"/>
    </source>
</evidence>
<evidence type="ECO:0000313" key="3">
    <source>
        <dbReference type="Proteomes" id="UP000187338"/>
    </source>
</evidence>
<dbReference type="Gene3D" id="3.30.70.120">
    <property type="match status" value="1"/>
</dbReference>
<protein>
    <submittedName>
        <fullName evidence="2">Uncharacterized protein</fullName>
    </submittedName>
</protein>
<dbReference type="AlphaFoldDB" id="A0A1L8D3U4"/>
<organism evidence="2 3">
    <name type="scientific">Carboxydothermus islandicus</name>
    <dbReference type="NCBI Taxonomy" id="661089"/>
    <lineage>
        <taxon>Bacteria</taxon>
        <taxon>Bacillati</taxon>
        <taxon>Bacillota</taxon>
        <taxon>Clostridia</taxon>
        <taxon>Thermoanaerobacterales</taxon>
        <taxon>Thermoanaerobacteraceae</taxon>
        <taxon>Carboxydothermus</taxon>
    </lineage>
</organism>
<dbReference type="InterPro" id="IPR015867">
    <property type="entry name" value="N-reg_PII/ATP_PRibTrfase_C"/>
</dbReference>
<accession>A0A1L8D3U4</accession>
<dbReference type="InterPro" id="IPR011322">
    <property type="entry name" value="N-reg_PII-like_a/b"/>
</dbReference>
<dbReference type="OrthoDB" id="9795599at2"/>
<dbReference type="InterPro" id="IPR003793">
    <property type="entry name" value="UPF0166"/>
</dbReference>
<name>A0A1L8D3U4_9THEO</name>
<dbReference type="RefSeq" id="WP_075866013.1">
    <property type="nucleotide sequence ID" value="NZ_BDJL01000055.1"/>
</dbReference>
<dbReference type="Pfam" id="PF02641">
    <property type="entry name" value="DUF190"/>
    <property type="match status" value="1"/>
</dbReference>
<keyword evidence="3" id="KW-1185">Reference proteome</keyword>
<dbReference type="Proteomes" id="UP000187338">
    <property type="component" value="Unassembled WGS sequence"/>
</dbReference>
<comment type="similarity">
    <text evidence="1">Belongs to the UPF0166 family.</text>
</comment>
<evidence type="ECO:0000313" key="2">
    <source>
        <dbReference type="EMBL" id="GAV25777.1"/>
    </source>
</evidence>
<dbReference type="SUPFAM" id="SSF54913">
    <property type="entry name" value="GlnB-like"/>
    <property type="match status" value="1"/>
</dbReference>
<proteinExistence type="inferred from homology"/>
<reference evidence="3" key="1">
    <citation type="submission" date="2016-12" db="EMBL/GenBank/DDBJ databases">
        <title>Draft Genome Sequences od Carboxydothermus pertinax and islandicus, Hydrogenogenic Carboxydotrophic Bacteria.</title>
        <authorList>
            <person name="Fukuyama Y."/>
            <person name="Ohmae K."/>
            <person name="Yoneda Y."/>
            <person name="Yoshida T."/>
            <person name="Sako Y."/>
        </authorList>
    </citation>
    <scope>NUCLEOTIDE SEQUENCE [LARGE SCALE GENOMIC DNA]</scope>
    <source>
        <strain evidence="3">SET</strain>
    </source>
</reference>
<gene>
    <name evidence="2" type="ORF">ciss_17100</name>
</gene>
<dbReference type="PANTHER" id="PTHR35983:SF1">
    <property type="entry name" value="UPF0166 PROTEIN TM_0021"/>
    <property type="match status" value="1"/>
</dbReference>
<dbReference type="PANTHER" id="PTHR35983">
    <property type="entry name" value="UPF0166 PROTEIN TM_0021"/>
    <property type="match status" value="1"/>
</dbReference>
<dbReference type="EMBL" id="BDJL01000055">
    <property type="protein sequence ID" value="GAV25777.1"/>
    <property type="molecule type" value="Genomic_DNA"/>
</dbReference>
<sequence length="109" mass="11855">MSKAKLLKIYVGEATKHDGKNVVQLIIKILKENKIAGATVSRGIMGYGADGIIHGTKLLELSADLPLIIDVVDSEENIQKVLPQILEVLPKGLCFTLDVDVHFYGTKAK</sequence>